<sequence>MAAVRDRIPQREGHSLLHVSQADHVYAAEHHQEFCASEQMGGSFEEATRSGGGKSSETPDERRTGTALQRSAPSNRDANKGAGSDRRCLGGKIRWQIRLTRTEDHSRYIAYGGS</sequence>
<dbReference type="EMBL" id="LAZR01000448">
    <property type="protein sequence ID" value="KKN68455.1"/>
    <property type="molecule type" value="Genomic_DNA"/>
</dbReference>
<proteinExistence type="predicted"/>
<evidence type="ECO:0000256" key="1">
    <source>
        <dbReference type="SAM" id="MobiDB-lite"/>
    </source>
</evidence>
<name>A0A0F9SHQ2_9ZZZZ</name>
<gene>
    <name evidence="2" type="ORF">LCGC14_0450910</name>
</gene>
<evidence type="ECO:0000313" key="2">
    <source>
        <dbReference type="EMBL" id="KKN68455.1"/>
    </source>
</evidence>
<protein>
    <submittedName>
        <fullName evidence="2">Uncharacterized protein</fullName>
    </submittedName>
</protein>
<feature type="region of interest" description="Disordered" evidence="1">
    <location>
        <begin position="37"/>
        <end position="87"/>
    </location>
</feature>
<organism evidence="2">
    <name type="scientific">marine sediment metagenome</name>
    <dbReference type="NCBI Taxonomy" id="412755"/>
    <lineage>
        <taxon>unclassified sequences</taxon>
        <taxon>metagenomes</taxon>
        <taxon>ecological metagenomes</taxon>
    </lineage>
</organism>
<accession>A0A0F9SHQ2</accession>
<feature type="compositionally biased region" description="Polar residues" evidence="1">
    <location>
        <begin position="66"/>
        <end position="76"/>
    </location>
</feature>
<comment type="caution">
    <text evidence="2">The sequence shown here is derived from an EMBL/GenBank/DDBJ whole genome shotgun (WGS) entry which is preliminary data.</text>
</comment>
<dbReference type="AlphaFoldDB" id="A0A0F9SHQ2"/>
<feature type="compositionally biased region" description="Basic and acidic residues" evidence="1">
    <location>
        <begin position="77"/>
        <end position="87"/>
    </location>
</feature>
<reference evidence="2" key="1">
    <citation type="journal article" date="2015" name="Nature">
        <title>Complex archaea that bridge the gap between prokaryotes and eukaryotes.</title>
        <authorList>
            <person name="Spang A."/>
            <person name="Saw J.H."/>
            <person name="Jorgensen S.L."/>
            <person name="Zaremba-Niedzwiedzka K."/>
            <person name="Martijn J."/>
            <person name="Lind A.E."/>
            <person name="van Eijk R."/>
            <person name="Schleper C."/>
            <person name="Guy L."/>
            <person name="Ettema T.J."/>
        </authorList>
    </citation>
    <scope>NUCLEOTIDE SEQUENCE</scope>
</reference>